<evidence type="ECO:0000259" key="1">
    <source>
        <dbReference type="Pfam" id="PF13229"/>
    </source>
</evidence>
<dbReference type="SMART" id="SM00710">
    <property type="entry name" value="PbH1"/>
    <property type="match status" value="5"/>
</dbReference>
<dbReference type="Gene3D" id="2.160.20.10">
    <property type="entry name" value="Single-stranded right-handed beta-helix, Pectin lyase-like"/>
    <property type="match status" value="1"/>
</dbReference>
<comment type="caution">
    <text evidence="2">The sequence shown here is derived from an EMBL/GenBank/DDBJ whole genome shotgun (WGS) entry which is preliminary data.</text>
</comment>
<proteinExistence type="predicted"/>
<accession>X0XXS2</accession>
<dbReference type="InterPro" id="IPR011050">
    <property type="entry name" value="Pectin_lyase_fold/virulence"/>
</dbReference>
<feature type="non-terminal residue" evidence="2">
    <location>
        <position position="1"/>
    </location>
</feature>
<organism evidence="2">
    <name type="scientific">marine sediment metagenome</name>
    <dbReference type="NCBI Taxonomy" id="412755"/>
    <lineage>
        <taxon>unclassified sequences</taxon>
        <taxon>metagenomes</taxon>
        <taxon>ecological metagenomes</taxon>
    </lineage>
</organism>
<dbReference type="InterPro" id="IPR012334">
    <property type="entry name" value="Pectin_lyas_fold"/>
</dbReference>
<dbReference type="PANTHER" id="PTHR11319:SF35">
    <property type="entry name" value="OUTER MEMBRANE PROTEIN PMPC-RELATED"/>
    <property type="match status" value="1"/>
</dbReference>
<dbReference type="SUPFAM" id="SSF51126">
    <property type="entry name" value="Pectin lyase-like"/>
    <property type="match status" value="1"/>
</dbReference>
<dbReference type="InterPro" id="IPR039448">
    <property type="entry name" value="Beta_helix"/>
</dbReference>
<dbReference type="EMBL" id="BARS01046119">
    <property type="protein sequence ID" value="GAG39977.1"/>
    <property type="molecule type" value="Genomic_DNA"/>
</dbReference>
<dbReference type="InterPro" id="IPR006626">
    <property type="entry name" value="PbH1"/>
</dbReference>
<gene>
    <name evidence="2" type="ORF">S01H1_69458</name>
</gene>
<feature type="domain" description="Right handed beta helix" evidence="1">
    <location>
        <begin position="117"/>
        <end position="245"/>
    </location>
</feature>
<feature type="non-terminal residue" evidence="2">
    <location>
        <position position="247"/>
    </location>
</feature>
<name>X0XXS2_9ZZZZ</name>
<dbReference type="Pfam" id="PF13229">
    <property type="entry name" value="Beta_helix"/>
    <property type="match status" value="1"/>
</dbReference>
<reference evidence="2" key="1">
    <citation type="journal article" date="2014" name="Front. Microbiol.">
        <title>High frequency of phylogenetically diverse reductive dehalogenase-homologous genes in deep subseafloor sedimentary metagenomes.</title>
        <authorList>
            <person name="Kawai M."/>
            <person name="Futagami T."/>
            <person name="Toyoda A."/>
            <person name="Takaki Y."/>
            <person name="Nishi S."/>
            <person name="Hori S."/>
            <person name="Arai W."/>
            <person name="Tsubouchi T."/>
            <person name="Morono Y."/>
            <person name="Uchiyama I."/>
            <person name="Ito T."/>
            <person name="Fujiyama A."/>
            <person name="Inagaki F."/>
            <person name="Takami H."/>
        </authorList>
    </citation>
    <scope>NUCLEOTIDE SEQUENCE</scope>
    <source>
        <strain evidence="2">Expedition CK06-06</strain>
    </source>
</reference>
<dbReference type="PANTHER" id="PTHR11319">
    <property type="entry name" value="G PROTEIN-COUPLED RECEPTOR-RELATED"/>
    <property type="match status" value="1"/>
</dbReference>
<evidence type="ECO:0000313" key="2">
    <source>
        <dbReference type="EMBL" id="GAG39977.1"/>
    </source>
</evidence>
<sequence length="247" mass="24635">INFNGKQITVRSEDPDDAGVVAATIIDGGGSSRCVKMDSGETLDSIIEGFTLQNGFGQGSGVQVVGSSATIRKNVITSCSGGFYGALHITGAGASAVITDNTVTGNSASGAGGGIAALSGATSVTITGNVISGNSANSAGGIWLQEVTATLENNLIYENTSVVNGGGGLFIWSDTVTLANCTVADNTAATDGGGLYLRSATTVTLNNCILWGNSAAGNGNQAYVKHSDCTLNVNYSDVQGAQSGIYS</sequence>
<protein>
    <recommendedName>
        <fullName evidence="1">Right handed beta helix domain-containing protein</fullName>
    </recommendedName>
</protein>
<dbReference type="AlphaFoldDB" id="X0XXS2"/>